<dbReference type="eggNOG" id="KOG2830">
    <property type="taxonomic scope" value="Eukaryota"/>
</dbReference>
<dbReference type="Gramene" id="scaffold_801766.1">
    <property type="protein sequence ID" value="scaffold_801766.1"/>
    <property type="gene ID" value="scaffold_801766.1"/>
</dbReference>
<dbReference type="AlphaFoldDB" id="D7MSC4"/>
<keyword evidence="3" id="KW-1185">Reference proteome</keyword>
<proteinExistence type="predicted"/>
<gene>
    <name evidence="2" type="ORF">ARALYDRAFT_918366</name>
</gene>
<name>D7MSC4_ARALL</name>
<feature type="signal peptide" evidence="1">
    <location>
        <begin position="1"/>
        <end position="20"/>
    </location>
</feature>
<evidence type="ECO:0000313" key="2">
    <source>
        <dbReference type="EMBL" id="EFH42209.1"/>
    </source>
</evidence>
<protein>
    <submittedName>
        <fullName evidence="2">Predicted protein</fullName>
    </submittedName>
</protein>
<keyword evidence="1" id="KW-0732">Signal</keyword>
<dbReference type="STRING" id="81972.D7MSC4"/>
<dbReference type="EMBL" id="GL348720">
    <property type="protein sequence ID" value="EFH42209.1"/>
    <property type="molecule type" value="Genomic_DNA"/>
</dbReference>
<dbReference type="Proteomes" id="UP000008694">
    <property type="component" value="Unassembled WGS sequence"/>
</dbReference>
<organism evidence="3">
    <name type="scientific">Arabidopsis lyrata subsp. lyrata</name>
    <name type="common">Lyre-leaved rock-cress</name>
    <dbReference type="NCBI Taxonomy" id="81972"/>
    <lineage>
        <taxon>Eukaryota</taxon>
        <taxon>Viridiplantae</taxon>
        <taxon>Streptophyta</taxon>
        <taxon>Embryophyta</taxon>
        <taxon>Tracheophyta</taxon>
        <taxon>Spermatophyta</taxon>
        <taxon>Magnoliopsida</taxon>
        <taxon>eudicotyledons</taxon>
        <taxon>Gunneridae</taxon>
        <taxon>Pentapetalae</taxon>
        <taxon>rosids</taxon>
        <taxon>malvids</taxon>
        <taxon>Brassicales</taxon>
        <taxon>Brassicaceae</taxon>
        <taxon>Camelineae</taxon>
        <taxon>Arabidopsis</taxon>
    </lineage>
</organism>
<sequence>MRDIYLLVTIGALLSCGVDGENHTGGPYSDCQGLICKVEAEFSAECLQEFFSFCEAMELVPDEELEASSRSSGAPADRRALKVDLALFL</sequence>
<accession>D7MSC4</accession>
<dbReference type="PROSITE" id="PS51257">
    <property type="entry name" value="PROKAR_LIPOPROTEIN"/>
    <property type="match status" value="1"/>
</dbReference>
<feature type="chain" id="PRO_5003104123" evidence="1">
    <location>
        <begin position="21"/>
        <end position="89"/>
    </location>
</feature>
<dbReference type="HOGENOM" id="CLU_2457860_0_0_1"/>
<evidence type="ECO:0000256" key="1">
    <source>
        <dbReference type="SAM" id="SignalP"/>
    </source>
</evidence>
<reference evidence="3" key="1">
    <citation type="journal article" date="2011" name="Nat. Genet.">
        <title>The Arabidopsis lyrata genome sequence and the basis of rapid genome size change.</title>
        <authorList>
            <person name="Hu T.T."/>
            <person name="Pattyn P."/>
            <person name="Bakker E.G."/>
            <person name="Cao J."/>
            <person name="Cheng J.-F."/>
            <person name="Clark R.M."/>
            <person name="Fahlgren N."/>
            <person name="Fawcett J.A."/>
            <person name="Grimwood J."/>
            <person name="Gundlach H."/>
            <person name="Haberer G."/>
            <person name="Hollister J.D."/>
            <person name="Ossowski S."/>
            <person name="Ottilar R.P."/>
            <person name="Salamov A.A."/>
            <person name="Schneeberger K."/>
            <person name="Spannagl M."/>
            <person name="Wang X."/>
            <person name="Yang L."/>
            <person name="Nasrallah M.E."/>
            <person name="Bergelson J."/>
            <person name="Carrington J.C."/>
            <person name="Gaut B.S."/>
            <person name="Schmutz J."/>
            <person name="Mayer K.F.X."/>
            <person name="Van de Peer Y."/>
            <person name="Grigoriev I.V."/>
            <person name="Nordborg M."/>
            <person name="Weigel D."/>
            <person name="Guo Y.-L."/>
        </authorList>
    </citation>
    <scope>NUCLEOTIDE SEQUENCE [LARGE SCALE GENOMIC DNA]</scope>
    <source>
        <strain evidence="3">cv. MN47</strain>
    </source>
</reference>
<evidence type="ECO:0000313" key="3">
    <source>
        <dbReference type="Proteomes" id="UP000008694"/>
    </source>
</evidence>